<dbReference type="PANTHER" id="PTHR21621">
    <property type="entry name" value="RIBOSOMAL PROTEIN S6 MODIFICATION PROTEIN"/>
    <property type="match status" value="1"/>
</dbReference>
<comment type="caution">
    <text evidence="3">The sequence shown here is derived from an EMBL/GenBank/DDBJ whole genome shotgun (WGS) entry which is preliminary data.</text>
</comment>
<reference evidence="3" key="1">
    <citation type="submission" date="2021-11" db="EMBL/GenBank/DDBJ databases">
        <title>Genome sequence.</title>
        <authorList>
            <person name="Sun Q."/>
        </authorList>
    </citation>
    <scope>NUCLEOTIDE SEQUENCE</scope>
    <source>
        <strain evidence="3">JC740</strain>
    </source>
</reference>
<organism evidence="3 4">
    <name type="scientific">Rhodopirellula halodulae</name>
    <dbReference type="NCBI Taxonomy" id="2894198"/>
    <lineage>
        <taxon>Bacteria</taxon>
        <taxon>Pseudomonadati</taxon>
        <taxon>Planctomycetota</taxon>
        <taxon>Planctomycetia</taxon>
        <taxon>Pirellulales</taxon>
        <taxon>Pirellulaceae</taxon>
        <taxon>Rhodopirellula</taxon>
    </lineage>
</organism>
<dbReference type="Gene3D" id="3.30.470.20">
    <property type="entry name" value="ATP-grasp fold, B domain"/>
    <property type="match status" value="1"/>
</dbReference>
<dbReference type="EMBL" id="JAJKFW010000006">
    <property type="protein sequence ID" value="MCC9641336.1"/>
    <property type="molecule type" value="Genomic_DNA"/>
</dbReference>
<dbReference type="Gene3D" id="3.40.50.20">
    <property type="match status" value="1"/>
</dbReference>
<sequence>MSRPRILVLGGRDAARQPAISRSNETSFKLGWHLSQLSEAATRHDAEILFADYESLRGHIAASNDQANHLSTGQAGHATAWCYRGDGETAGEVSLSQFDAILTRTMPAGSLEQVTFRLAVLHDLVSAKTGPRVINSPRGLELAIDKFATLTLARRLELPTPRTQVVQSRTAAMEAFEQLGGDVVVKPIFGGEGRGVMRLRDTELAWTVFSTLTQMDAVCYLQEFVGPGGVDLRVLIVGDHAHAVRRTSENDFRTNVRGGGQSTRVELLPKWESASRLLCRDMGLTFAAFDWIESATGELQLIEVNGIPGWKGAQKVVPVCIADQIIEELVKQS</sequence>
<gene>
    <name evidence="3" type="ORF">LOC71_03550</name>
</gene>
<dbReference type="SUPFAM" id="SSF56059">
    <property type="entry name" value="Glutathione synthetase ATP-binding domain-like"/>
    <property type="match status" value="1"/>
</dbReference>
<dbReference type="InterPro" id="IPR011761">
    <property type="entry name" value="ATP-grasp"/>
</dbReference>
<dbReference type="Pfam" id="PF08443">
    <property type="entry name" value="RimK"/>
    <property type="match status" value="1"/>
</dbReference>
<evidence type="ECO:0000259" key="2">
    <source>
        <dbReference type="PROSITE" id="PS50975"/>
    </source>
</evidence>
<keyword evidence="1" id="KW-0067">ATP-binding</keyword>
<dbReference type="Gene3D" id="3.30.1490.20">
    <property type="entry name" value="ATP-grasp fold, A domain"/>
    <property type="match status" value="1"/>
</dbReference>
<keyword evidence="1" id="KW-0547">Nucleotide-binding</keyword>
<evidence type="ECO:0000313" key="3">
    <source>
        <dbReference type="EMBL" id="MCC9641336.1"/>
    </source>
</evidence>
<evidence type="ECO:0000256" key="1">
    <source>
        <dbReference type="PROSITE-ProRule" id="PRU00409"/>
    </source>
</evidence>
<proteinExistence type="predicted"/>
<evidence type="ECO:0000313" key="4">
    <source>
        <dbReference type="Proteomes" id="UP001430306"/>
    </source>
</evidence>
<dbReference type="PROSITE" id="PS50975">
    <property type="entry name" value="ATP_GRASP"/>
    <property type="match status" value="1"/>
</dbReference>
<dbReference type="Proteomes" id="UP001430306">
    <property type="component" value="Unassembled WGS sequence"/>
</dbReference>
<keyword evidence="4" id="KW-1185">Reference proteome</keyword>
<dbReference type="InterPro" id="IPR013651">
    <property type="entry name" value="ATP-grasp_RimK-type"/>
</dbReference>
<dbReference type="RefSeq" id="WP_230271395.1">
    <property type="nucleotide sequence ID" value="NZ_JAJKFW010000006.1"/>
</dbReference>
<accession>A0ABS8NFT9</accession>
<dbReference type="PANTHER" id="PTHR21621:SF0">
    <property type="entry name" value="BETA-CITRYLGLUTAMATE SYNTHASE B-RELATED"/>
    <property type="match status" value="1"/>
</dbReference>
<dbReference type="InterPro" id="IPR013815">
    <property type="entry name" value="ATP_grasp_subdomain_1"/>
</dbReference>
<protein>
    <submittedName>
        <fullName evidence="3">ATP-grasp domain-containing protein</fullName>
    </submittedName>
</protein>
<name>A0ABS8NFT9_9BACT</name>
<feature type="domain" description="ATP-grasp" evidence="2">
    <location>
        <begin position="150"/>
        <end position="330"/>
    </location>
</feature>